<feature type="compositionally biased region" description="Polar residues" evidence="1">
    <location>
        <begin position="40"/>
        <end position="121"/>
    </location>
</feature>
<dbReference type="STRING" id="51351.M4EVN4"/>
<evidence type="ECO:0000256" key="1">
    <source>
        <dbReference type="SAM" id="MobiDB-lite"/>
    </source>
</evidence>
<reference evidence="2 3" key="1">
    <citation type="journal article" date="2011" name="Nat. Genet.">
        <title>The genome of the mesopolyploid crop species Brassica rapa.</title>
        <authorList>
            <consortium name="Brassica rapa Genome Sequencing Project Consortium"/>
            <person name="Wang X."/>
            <person name="Wang H."/>
            <person name="Wang J."/>
            <person name="Sun R."/>
            <person name="Wu J."/>
            <person name="Liu S."/>
            <person name="Bai Y."/>
            <person name="Mun J.H."/>
            <person name="Bancroft I."/>
            <person name="Cheng F."/>
            <person name="Huang S."/>
            <person name="Li X."/>
            <person name="Hua W."/>
            <person name="Wang J."/>
            <person name="Wang X."/>
            <person name="Freeling M."/>
            <person name="Pires J.C."/>
            <person name="Paterson A.H."/>
            <person name="Chalhoub B."/>
            <person name="Wang B."/>
            <person name="Hayward A."/>
            <person name="Sharpe A.G."/>
            <person name="Park B.S."/>
            <person name="Weisshaar B."/>
            <person name="Liu B."/>
            <person name="Li B."/>
            <person name="Liu B."/>
            <person name="Tong C."/>
            <person name="Song C."/>
            <person name="Duran C."/>
            <person name="Peng C."/>
            <person name="Geng C."/>
            <person name="Koh C."/>
            <person name="Lin C."/>
            <person name="Edwards D."/>
            <person name="Mu D."/>
            <person name="Shen D."/>
            <person name="Soumpourou E."/>
            <person name="Li F."/>
            <person name="Fraser F."/>
            <person name="Conant G."/>
            <person name="Lassalle G."/>
            <person name="King G.J."/>
            <person name="Bonnema G."/>
            <person name="Tang H."/>
            <person name="Wang H."/>
            <person name="Belcram H."/>
            <person name="Zhou H."/>
            <person name="Hirakawa H."/>
            <person name="Abe H."/>
            <person name="Guo H."/>
            <person name="Wang H."/>
            <person name="Jin H."/>
            <person name="Parkin I.A."/>
            <person name="Batley J."/>
            <person name="Kim J.S."/>
            <person name="Just J."/>
            <person name="Li J."/>
            <person name="Xu J."/>
            <person name="Deng J."/>
            <person name="Kim J.A."/>
            <person name="Li J."/>
            <person name="Yu J."/>
            <person name="Meng J."/>
            <person name="Wang J."/>
            <person name="Min J."/>
            <person name="Poulain J."/>
            <person name="Wang J."/>
            <person name="Hatakeyama K."/>
            <person name="Wu K."/>
            <person name="Wang L."/>
            <person name="Fang L."/>
            <person name="Trick M."/>
            <person name="Links M.G."/>
            <person name="Zhao M."/>
            <person name="Jin M."/>
            <person name="Ramchiary N."/>
            <person name="Drou N."/>
            <person name="Berkman P.J."/>
            <person name="Cai Q."/>
            <person name="Huang Q."/>
            <person name="Li R."/>
            <person name="Tabata S."/>
            <person name="Cheng S."/>
            <person name="Zhang S."/>
            <person name="Zhang S."/>
            <person name="Huang S."/>
            <person name="Sato S."/>
            <person name="Sun S."/>
            <person name="Kwon S.J."/>
            <person name="Choi S.R."/>
            <person name="Lee T.H."/>
            <person name="Fan W."/>
            <person name="Zhao X."/>
            <person name="Tan X."/>
            <person name="Xu X."/>
            <person name="Wang Y."/>
            <person name="Qiu Y."/>
            <person name="Yin Y."/>
            <person name="Li Y."/>
            <person name="Du Y."/>
            <person name="Liao Y."/>
            <person name="Lim Y."/>
            <person name="Narusaka Y."/>
            <person name="Wang Y."/>
            <person name="Wang Z."/>
            <person name="Li Z."/>
            <person name="Wang Z."/>
            <person name="Xiong Z."/>
            <person name="Zhang Z."/>
        </authorList>
    </citation>
    <scope>NUCLEOTIDE SEQUENCE [LARGE SCALE GENOMIC DNA]</scope>
    <source>
        <strain evidence="2 3">cv. Chiifu-401-42</strain>
    </source>
</reference>
<name>M4EVN4_BRACM</name>
<sequence>MTHLFSASRRRERYQIRISLLTKKSRSEEVVASAADSEIITEQTEGASSPEEQTEGASSPEEQTEGASSPEEQTEGASSPEEQTEGASSPEEQTEGASSPEEQTEGASSPEEQTEGASSPEEQTEDLAAALDGVDLMEEEYQVLNRYGSGHRRNDGFYIGKTSEKLHPIENPEDIIVQSAGLMMHTLFSEPMLLILTDPRTDHPGH</sequence>
<proteinExistence type="predicted"/>
<reference evidence="2" key="3">
    <citation type="submission" date="2023-03" db="UniProtKB">
        <authorList>
            <consortium name="EnsemblPlants"/>
        </authorList>
    </citation>
    <scope>IDENTIFICATION</scope>
    <source>
        <strain evidence="2">cv. Chiifu-401-42</strain>
    </source>
</reference>
<feature type="region of interest" description="Disordered" evidence="1">
    <location>
        <begin position="23"/>
        <end position="123"/>
    </location>
</feature>
<dbReference type="Proteomes" id="UP000011750">
    <property type="component" value="Chromosome A09"/>
</dbReference>
<dbReference type="eggNOG" id="KOG0830">
    <property type="taxonomic scope" value="Eukaryota"/>
</dbReference>
<reference evidence="2 3" key="2">
    <citation type="journal article" date="2018" name="Hortic Res">
        <title>Improved Brassica rapa reference genome by single-molecule sequencing and chromosome conformation capture technologies.</title>
        <authorList>
            <person name="Zhang L."/>
            <person name="Cai X."/>
            <person name="Wu J."/>
            <person name="Liu M."/>
            <person name="Grob S."/>
            <person name="Cheng F."/>
            <person name="Liang J."/>
            <person name="Cai C."/>
            <person name="Liu Z."/>
            <person name="Liu B."/>
            <person name="Wang F."/>
            <person name="Li S."/>
            <person name="Liu F."/>
            <person name="Li X."/>
            <person name="Cheng L."/>
            <person name="Yang W."/>
            <person name="Li M.H."/>
            <person name="Grossniklaus U."/>
            <person name="Zheng H."/>
            <person name="Wang X."/>
        </authorList>
    </citation>
    <scope>NUCLEOTIDE SEQUENCE [LARGE SCALE GENOMIC DNA]</scope>
    <source>
        <strain evidence="2 3">cv. Chiifu-401-42</strain>
    </source>
</reference>
<dbReference type="EnsemblPlants" id="Bra032867.1">
    <property type="protein sequence ID" value="Bra032867.1-P"/>
    <property type="gene ID" value="Bra032867"/>
</dbReference>
<dbReference type="HOGENOM" id="CLU_1333606_0_0_1"/>
<dbReference type="AlphaFoldDB" id="M4EVN4"/>
<evidence type="ECO:0000313" key="2">
    <source>
        <dbReference type="EnsemblPlants" id="Bra032867.1-P"/>
    </source>
</evidence>
<organism evidence="2 3">
    <name type="scientific">Brassica campestris</name>
    <name type="common">Field mustard</name>
    <dbReference type="NCBI Taxonomy" id="3711"/>
    <lineage>
        <taxon>Eukaryota</taxon>
        <taxon>Viridiplantae</taxon>
        <taxon>Streptophyta</taxon>
        <taxon>Embryophyta</taxon>
        <taxon>Tracheophyta</taxon>
        <taxon>Spermatophyta</taxon>
        <taxon>Magnoliopsida</taxon>
        <taxon>eudicotyledons</taxon>
        <taxon>Gunneridae</taxon>
        <taxon>Pentapetalae</taxon>
        <taxon>rosids</taxon>
        <taxon>malvids</taxon>
        <taxon>Brassicales</taxon>
        <taxon>Brassicaceae</taxon>
        <taxon>Brassiceae</taxon>
        <taxon>Brassica</taxon>
    </lineage>
</organism>
<evidence type="ECO:0000313" key="3">
    <source>
        <dbReference type="Proteomes" id="UP000011750"/>
    </source>
</evidence>
<keyword evidence="3" id="KW-1185">Reference proteome</keyword>
<protein>
    <submittedName>
        <fullName evidence="2">Uncharacterized protein</fullName>
    </submittedName>
</protein>
<dbReference type="InParanoid" id="M4EVN4"/>
<accession>M4EVN4</accession>
<dbReference type="Gramene" id="Bra032867.1">
    <property type="protein sequence ID" value="Bra032867.1-P"/>
    <property type="gene ID" value="Bra032867"/>
</dbReference>